<feature type="modified residue" description="4-aspartylphosphate" evidence="10">
    <location>
        <position position="70"/>
    </location>
</feature>
<evidence type="ECO:0000313" key="13">
    <source>
        <dbReference type="Proteomes" id="UP001499863"/>
    </source>
</evidence>
<dbReference type="InterPro" id="IPR024187">
    <property type="entry name" value="Sig_transdc_resp-reg_cit/mal"/>
</dbReference>
<evidence type="ECO:0000256" key="8">
    <source>
        <dbReference type="ARBA" id="ARBA00023163"/>
    </source>
</evidence>
<evidence type="ECO:0000256" key="1">
    <source>
        <dbReference type="ARBA" id="ARBA00004496"/>
    </source>
</evidence>
<dbReference type="InterPro" id="IPR051271">
    <property type="entry name" value="2C-system_Tx_regulators"/>
</dbReference>
<evidence type="ECO:0000256" key="5">
    <source>
        <dbReference type="ARBA" id="ARBA00023015"/>
    </source>
</evidence>
<evidence type="ECO:0000256" key="10">
    <source>
        <dbReference type="PROSITE-ProRule" id="PRU00169"/>
    </source>
</evidence>
<evidence type="ECO:0000313" key="12">
    <source>
        <dbReference type="EMBL" id="GAA1387427.1"/>
    </source>
</evidence>
<dbReference type="Pfam" id="PF00072">
    <property type="entry name" value="Response_reg"/>
    <property type="match status" value="1"/>
</dbReference>
<evidence type="ECO:0000256" key="6">
    <source>
        <dbReference type="ARBA" id="ARBA00023125"/>
    </source>
</evidence>
<evidence type="ECO:0000256" key="4">
    <source>
        <dbReference type="ARBA" id="ARBA00023012"/>
    </source>
</evidence>
<dbReference type="PROSITE" id="PS50110">
    <property type="entry name" value="RESPONSE_REGULATORY"/>
    <property type="match status" value="1"/>
</dbReference>
<dbReference type="Gene3D" id="3.40.50.2300">
    <property type="match status" value="1"/>
</dbReference>
<sequence length="251" mass="26578">MSAAPPEPGRPDIAVLVVEDDPVAAAAHALYVEREPGFRTAGTVHGCAQALRFLERERAAGRPVDLLLLDLYLPDGHGLQLCGTLRAAGHTTDVIAVTSARDLAMVRRAVSAGVVQYLLKPFAAAALHDRLERYARYRDTFTRTGPATGQDEVDQAFALLRSPERTALPKGLSAPTLDAVAGVLREARTGLSAGAAGTAAGVSRITARRYLEHLVDSGLASREPRYGAVGRPELCYRWTGGGGNSREPCGS</sequence>
<name>A0ABP4ICK2_9ACTN</name>
<reference evidence="13" key="1">
    <citation type="journal article" date="2019" name="Int. J. Syst. Evol. Microbiol.">
        <title>The Global Catalogue of Microorganisms (GCM) 10K type strain sequencing project: providing services to taxonomists for standard genome sequencing and annotation.</title>
        <authorList>
            <consortium name="The Broad Institute Genomics Platform"/>
            <consortium name="The Broad Institute Genome Sequencing Center for Infectious Disease"/>
            <person name="Wu L."/>
            <person name="Ma J."/>
        </authorList>
    </citation>
    <scope>NUCLEOTIDE SEQUENCE [LARGE SCALE GENOMIC DNA]</scope>
    <source>
        <strain evidence="13">JCM 12393</strain>
    </source>
</reference>
<evidence type="ECO:0000256" key="2">
    <source>
        <dbReference type="ARBA" id="ARBA00022490"/>
    </source>
</evidence>
<comment type="caution">
    <text evidence="12">The sequence shown here is derived from an EMBL/GenBank/DDBJ whole genome shotgun (WGS) entry which is preliminary data.</text>
</comment>
<dbReference type="PIRSF" id="PIRSF006171">
    <property type="entry name" value="RR_citrat_malat"/>
    <property type="match status" value="1"/>
</dbReference>
<keyword evidence="8 9" id="KW-0804">Transcription</keyword>
<keyword evidence="3 10" id="KW-0597">Phosphoprotein</keyword>
<proteinExistence type="predicted"/>
<gene>
    <name evidence="12" type="ORF">GCM10009639_12440</name>
</gene>
<keyword evidence="5 9" id="KW-0805">Transcription regulation</keyword>
<feature type="domain" description="Response regulatory" evidence="11">
    <location>
        <begin position="14"/>
        <end position="135"/>
    </location>
</feature>
<dbReference type="RefSeq" id="WP_344329038.1">
    <property type="nucleotide sequence ID" value="NZ_BAAAKJ010000059.1"/>
</dbReference>
<dbReference type="SMART" id="SM00448">
    <property type="entry name" value="REC"/>
    <property type="match status" value="1"/>
</dbReference>
<keyword evidence="4 9" id="KW-0902">Two-component regulatory system</keyword>
<keyword evidence="7 9" id="KW-0010">Activator</keyword>
<evidence type="ECO:0000256" key="3">
    <source>
        <dbReference type="ARBA" id="ARBA00022553"/>
    </source>
</evidence>
<evidence type="ECO:0000256" key="7">
    <source>
        <dbReference type="ARBA" id="ARBA00023159"/>
    </source>
</evidence>
<dbReference type="InterPro" id="IPR011006">
    <property type="entry name" value="CheY-like_superfamily"/>
</dbReference>
<protein>
    <recommendedName>
        <fullName evidence="9">Transcriptional regulatory protein</fullName>
    </recommendedName>
</protein>
<dbReference type="Proteomes" id="UP001499863">
    <property type="component" value="Unassembled WGS sequence"/>
</dbReference>
<keyword evidence="2 9" id="KW-0963">Cytoplasm</keyword>
<dbReference type="SUPFAM" id="SSF52172">
    <property type="entry name" value="CheY-like"/>
    <property type="match status" value="1"/>
</dbReference>
<dbReference type="InterPro" id="IPR001789">
    <property type="entry name" value="Sig_transdc_resp-reg_receiver"/>
</dbReference>
<dbReference type="PANTHER" id="PTHR45526">
    <property type="entry name" value="TRANSCRIPTIONAL REGULATORY PROTEIN DPIA"/>
    <property type="match status" value="1"/>
</dbReference>
<organism evidence="12 13">
    <name type="scientific">Kitasatospora putterlickiae</name>
    <dbReference type="NCBI Taxonomy" id="221725"/>
    <lineage>
        <taxon>Bacteria</taxon>
        <taxon>Bacillati</taxon>
        <taxon>Actinomycetota</taxon>
        <taxon>Actinomycetes</taxon>
        <taxon>Kitasatosporales</taxon>
        <taxon>Streptomycetaceae</taxon>
        <taxon>Kitasatospora</taxon>
    </lineage>
</organism>
<dbReference type="EMBL" id="BAAAKJ010000059">
    <property type="protein sequence ID" value="GAA1387427.1"/>
    <property type="molecule type" value="Genomic_DNA"/>
</dbReference>
<evidence type="ECO:0000259" key="11">
    <source>
        <dbReference type="PROSITE" id="PS50110"/>
    </source>
</evidence>
<accession>A0ABP4ICK2</accession>
<keyword evidence="6 9" id="KW-0238">DNA-binding</keyword>
<comment type="subcellular location">
    <subcellularLocation>
        <location evidence="1 9">Cytoplasm</location>
    </subcellularLocation>
</comment>
<dbReference type="PANTHER" id="PTHR45526:SF1">
    <property type="entry name" value="TRANSCRIPTIONAL REGULATORY PROTEIN DCUR-RELATED"/>
    <property type="match status" value="1"/>
</dbReference>
<keyword evidence="13" id="KW-1185">Reference proteome</keyword>
<evidence type="ECO:0000256" key="9">
    <source>
        <dbReference type="PIRNR" id="PIRNR006171"/>
    </source>
</evidence>